<dbReference type="RefSeq" id="WP_345405028.1">
    <property type="nucleotide sequence ID" value="NZ_BAABHG010000017.1"/>
</dbReference>
<accession>A0ABW5GUV5</accession>
<sequence length="111" mass="10870">MGLEKLLPLVFDALLTAAGALKATTGFGSLAGQLLADGSSKLLGVALWHPKPAVEGGNACLDLLDPHSSTLAVVGLGFTPHTDEVLIRAAVAGVAGVDLAATTLGAVDGGA</sequence>
<keyword evidence="2" id="KW-1185">Reference proteome</keyword>
<organism evidence="1 2">
    <name type="scientific">Amycolatopsis samaneae</name>
    <dbReference type="NCBI Taxonomy" id="664691"/>
    <lineage>
        <taxon>Bacteria</taxon>
        <taxon>Bacillati</taxon>
        <taxon>Actinomycetota</taxon>
        <taxon>Actinomycetes</taxon>
        <taxon>Pseudonocardiales</taxon>
        <taxon>Pseudonocardiaceae</taxon>
        <taxon>Amycolatopsis</taxon>
    </lineage>
</organism>
<dbReference type="EMBL" id="JBHUKU010000025">
    <property type="protein sequence ID" value="MFD2464327.1"/>
    <property type="molecule type" value="Genomic_DNA"/>
</dbReference>
<reference evidence="2" key="1">
    <citation type="journal article" date="2019" name="Int. J. Syst. Evol. Microbiol.">
        <title>The Global Catalogue of Microorganisms (GCM) 10K type strain sequencing project: providing services to taxonomists for standard genome sequencing and annotation.</title>
        <authorList>
            <consortium name="The Broad Institute Genomics Platform"/>
            <consortium name="The Broad Institute Genome Sequencing Center for Infectious Disease"/>
            <person name="Wu L."/>
            <person name="Ma J."/>
        </authorList>
    </citation>
    <scope>NUCLEOTIDE SEQUENCE [LARGE SCALE GENOMIC DNA]</scope>
    <source>
        <strain evidence="2">CGMCC 4.7643</strain>
    </source>
</reference>
<name>A0ABW5GUV5_9PSEU</name>
<comment type="caution">
    <text evidence="1">The sequence shown here is derived from an EMBL/GenBank/DDBJ whole genome shotgun (WGS) entry which is preliminary data.</text>
</comment>
<evidence type="ECO:0000313" key="1">
    <source>
        <dbReference type="EMBL" id="MFD2464327.1"/>
    </source>
</evidence>
<gene>
    <name evidence="1" type="ORF">ACFSYJ_37320</name>
</gene>
<dbReference type="Proteomes" id="UP001597419">
    <property type="component" value="Unassembled WGS sequence"/>
</dbReference>
<evidence type="ECO:0000313" key="2">
    <source>
        <dbReference type="Proteomes" id="UP001597419"/>
    </source>
</evidence>
<protein>
    <submittedName>
        <fullName evidence="1">Uncharacterized protein</fullName>
    </submittedName>
</protein>
<proteinExistence type="predicted"/>